<dbReference type="AlphaFoldDB" id="A0A8S0V9B2"/>
<accession>A0A8S0V9B2</accession>
<feature type="region of interest" description="Disordered" evidence="1">
    <location>
        <begin position="69"/>
        <end position="153"/>
    </location>
</feature>
<dbReference type="OrthoDB" id="1750169at2759"/>
<gene>
    <name evidence="2" type="ORF">OLEA9_A066719</name>
</gene>
<evidence type="ECO:0000313" key="3">
    <source>
        <dbReference type="Proteomes" id="UP000594638"/>
    </source>
</evidence>
<feature type="compositionally biased region" description="Low complexity" evidence="1">
    <location>
        <begin position="134"/>
        <end position="145"/>
    </location>
</feature>
<proteinExistence type="predicted"/>
<evidence type="ECO:0000256" key="1">
    <source>
        <dbReference type="SAM" id="MobiDB-lite"/>
    </source>
</evidence>
<feature type="compositionally biased region" description="Basic and acidic residues" evidence="1">
    <location>
        <begin position="93"/>
        <end position="133"/>
    </location>
</feature>
<dbReference type="Proteomes" id="UP000594638">
    <property type="component" value="Unassembled WGS sequence"/>
</dbReference>
<reference evidence="2 3" key="1">
    <citation type="submission" date="2019-12" db="EMBL/GenBank/DDBJ databases">
        <authorList>
            <person name="Alioto T."/>
            <person name="Alioto T."/>
            <person name="Gomez Garrido J."/>
        </authorList>
    </citation>
    <scope>NUCLEOTIDE SEQUENCE [LARGE SCALE GENOMIC DNA]</scope>
</reference>
<dbReference type="EMBL" id="CACTIH010009183">
    <property type="protein sequence ID" value="CAA3026980.1"/>
    <property type="molecule type" value="Genomic_DNA"/>
</dbReference>
<organism evidence="2 3">
    <name type="scientific">Olea europaea subsp. europaea</name>
    <dbReference type="NCBI Taxonomy" id="158383"/>
    <lineage>
        <taxon>Eukaryota</taxon>
        <taxon>Viridiplantae</taxon>
        <taxon>Streptophyta</taxon>
        <taxon>Embryophyta</taxon>
        <taxon>Tracheophyta</taxon>
        <taxon>Spermatophyta</taxon>
        <taxon>Magnoliopsida</taxon>
        <taxon>eudicotyledons</taxon>
        <taxon>Gunneridae</taxon>
        <taxon>Pentapetalae</taxon>
        <taxon>asterids</taxon>
        <taxon>lamiids</taxon>
        <taxon>Lamiales</taxon>
        <taxon>Oleaceae</taxon>
        <taxon>Oleeae</taxon>
        <taxon>Olea</taxon>
    </lineage>
</organism>
<evidence type="ECO:0000313" key="2">
    <source>
        <dbReference type="EMBL" id="CAA3026980.1"/>
    </source>
</evidence>
<protein>
    <submittedName>
        <fullName evidence="2">Uncharacterized protein</fullName>
    </submittedName>
</protein>
<keyword evidence="3" id="KW-1185">Reference proteome</keyword>
<dbReference type="Gramene" id="OE9A066719T1">
    <property type="protein sequence ID" value="OE9A066719C1"/>
    <property type="gene ID" value="OE9A066719"/>
</dbReference>
<comment type="caution">
    <text evidence="2">The sequence shown here is derived from an EMBL/GenBank/DDBJ whole genome shotgun (WGS) entry which is preliminary data.</text>
</comment>
<name>A0A8S0V9B2_OLEEU</name>
<sequence length="179" mass="19754">MDHFDERQREDFCNSSLGYLAEVPNIQFSSKLIQQLVFRTIRIDKVWVYEALLEIGKCFAQRVASQFNGSGVDSGDGGQSVRKGFNNEASEGGDEKNEQSGSDRDSEDTKDTSESGGDRSSAGEDTRGGDRDASSSPYPSRVPSPERQSMTHAKVVGTFAPSLTRTDMEKLLLDQRILF</sequence>